<keyword evidence="7" id="KW-0436">Ligase</keyword>
<dbReference type="InterPro" id="IPR037171">
    <property type="entry name" value="NagB/RpiA_transferase-like"/>
</dbReference>
<dbReference type="Gene3D" id="3.40.50.10420">
    <property type="entry name" value="NagB/RpiA/CoA transferase-like"/>
    <property type="match status" value="1"/>
</dbReference>
<keyword evidence="5" id="KW-0479">Metal-binding</keyword>
<evidence type="ECO:0000256" key="2">
    <source>
        <dbReference type="ARBA" id="ARBA00022741"/>
    </source>
</evidence>
<evidence type="ECO:0000256" key="4">
    <source>
        <dbReference type="PIRSR" id="PIRSR006806-1"/>
    </source>
</evidence>
<dbReference type="PANTHER" id="PTHR23407:SF1">
    <property type="entry name" value="5-FORMYLTETRAHYDROFOLATE CYCLO-LIGASE"/>
    <property type="match status" value="1"/>
</dbReference>
<proteinExistence type="inferred from homology"/>
<evidence type="ECO:0000256" key="1">
    <source>
        <dbReference type="ARBA" id="ARBA00010638"/>
    </source>
</evidence>
<dbReference type="GeneID" id="303173703"/>
<dbReference type="InterPro" id="IPR024185">
    <property type="entry name" value="FTHF_cligase-like_sf"/>
</dbReference>
<feature type="binding site" evidence="4">
    <location>
        <position position="61"/>
    </location>
    <ligand>
        <name>substrate</name>
    </ligand>
</feature>
<dbReference type="OrthoDB" id="3242798at2"/>
<dbReference type="SUPFAM" id="SSF100950">
    <property type="entry name" value="NagB/RpiA/CoA transferase-like"/>
    <property type="match status" value="1"/>
</dbReference>
<comment type="cofactor">
    <cofactor evidence="5">
        <name>Mg(2+)</name>
        <dbReference type="ChEBI" id="CHEBI:18420"/>
    </cofactor>
</comment>
<dbReference type="AlphaFoldDB" id="A0A1R4GD22"/>
<keyword evidence="2 4" id="KW-0547">Nucleotide-binding</keyword>
<dbReference type="GO" id="GO:0009396">
    <property type="term" value="P:folic acid-containing compound biosynthetic process"/>
    <property type="evidence" value="ECO:0007669"/>
    <property type="project" value="TreeGrafter"/>
</dbReference>
<dbReference type="NCBIfam" id="TIGR02727">
    <property type="entry name" value="MTHFS_bact"/>
    <property type="match status" value="1"/>
</dbReference>
<feature type="binding site" evidence="4">
    <location>
        <begin position="10"/>
        <end position="14"/>
    </location>
    <ligand>
        <name>ATP</name>
        <dbReference type="ChEBI" id="CHEBI:30616"/>
    </ligand>
</feature>
<evidence type="ECO:0000256" key="3">
    <source>
        <dbReference type="ARBA" id="ARBA00022840"/>
    </source>
</evidence>
<gene>
    <name evidence="7" type="ORF">CZ674_10835</name>
</gene>
<dbReference type="PIRSF" id="PIRSF006806">
    <property type="entry name" value="FTHF_cligase"/>
    <property type="match status" value="1"/>
</dbReference>
<feature type="compositionally biased region" description="Basic and acidic residues" evidence="6">
    <location>
        <begin position="1"/>
        <end position="25"/>
    </location>
</feature>
<dbReference type="GO" id="GO:0005524">
    <property type="term" value="F:ATP binding"/>
    <property type="evidence" value="ECO:0007669"/>
    <property type="project" value="UniProtKB-KW"/>
</dbReference>
<organism evidence="7 8">
    <name type="scientific">Agrococcus casei LMG 22410</name>
    <dbReference type="NCBI Taxonomy" id="1255656"/>
    <lineage>
        <taxon>Bacteria</taxon>
        <taxon>Bacillati</taxon>
        <taxon>Actinomycetota</taxon>
        <taxon>Actinomycetes</taxon>
        <taxon>Micrococcales</taxon>
        <taxon>Microbacteriaceae</taxon>
        <taxon>Agrococcus</taxon>
    </lineage>
</organism>
<feature type="region of interest" description="Disordered" evidence="6">
    <location>
        <begin position="1"/>
        <end position="29"/>
    </location>
</feature>
<dbReference type="PANTHER" id="PTHR23407">
    <property type="entry name" value="ATPASE INHIBITOR/5-FORMYLTETRAHYDROFOLATE CYCLO-LIGASE"/>
    <property type="match status" value="1"/>
</dbReference>
<comment type="catalytic activity">
    <reaction evidence="5">
        <text>(6S)-5-formyl-5,6,7,8-tetrahydrofolate + ATP = (6R)-5,10-methenyltetrahydrofolate + ADP + phosphate</text>
        <dbReference type="Rhea" id="RHEA:10488"/>
        <dbReference type="ChEBI" id="CHEBI:30616"/>
        <dbReference type="ChEBI" id="CHEBI:43474"/>
        <dbReference type="ChEBI" id="CHEBI:57455"/>
        <dbReference type="ChEBI" id="CHEBI:57457"/>
        <dbReference type="ChEBI" id="CHEBI:456216"/>
        <dbReference type="EC" id="6.3.3.2"/>
    </reaction>
</comment>
<keyword evidence="8" id="KW-1185">Reference proteome</keyword>
<dbReference type="GO" id="GO:0030272">
    <property type="term" value="F:5-formyltetrahydrofolate cyclo-ligase activity"/>
    <property type="evidence" value="ECO:0007669"/>
    <property type="project" value="UniProtKB-EC"/>
</dbReference>
<keyword evidence="3 4" id="KW-0067">ATP-binding</keyword>
<sequence length="193" mass="21170">MSHSETASEKEQLRAQIRTERRQRGTEGALAEAPKFTEHLISLAAELDAKKVAAYLSTPDEPDTRGFLVWARNHGVQVLLPISRIDGLMDWAEFDESEVQGPYGVPEPAGEVLPPNAIDDVDLIILPASAADAEGMRMGWGRGYFDKLLGSMENLPPTYAVVYDTELLESVPSEPHDYSVDGVVTPSGIHRIE</sequence>
<evidence type="ECO:0000256" key="5">
    <source>
        <dbReference type="RuleBase" id="RU361279"/>
    </source>
</evidence>
<dbReference type="GO" id="GO:0035999">
    <property type="term" value="P:tetrahydrofolate interconversion"/>
    <property type="evidence" value="ECO:0007669"/>
    <property type="project" value="TreeGrafter"/>
</dbReference>
<accession>A0A1R4GD22</accession>
<dbReference type="Pfam" id="PF01812">
    <property type="entry name" value="5-FTHF_cyc-lig"/>
    <property type="match status" value="1"/>
</dbReference>
<evidence type="ECO:0000313" key="7">
    <source>
        <dbReference type="EMBL" id="SJM65862.1"/>
    </source>
</evidence>
<reference evidence="7 8" key="1">
    <citation type="submission" date="2017-02" db="EMBL/GenBank/DDBJ databases">
        <authorList>
            <person name="Peterson S.W."/>
        </authorList>
    </citation>
    <scope>NUCLEOTIDE SEQUENCE [LARGE SCALE GENOMIC DNA]</scope>
    <source>
        <strain evidence="7 8">LMG 22410</strain>
    </source>
</reference>
<dbReference type="GO" id="GO:0046872">
    <property type="term" value="F:metal ion binding"/>
    <property type="evidence" value="ECO:0007669"/>
    <property type="project" value="UniProtKB-KW"/>
</dbReference>
<dbReference type="InterPro" id="IPR002698">
    <property type="entry name" value="FTHF_cligase"/>
</dbReference>
<comment type="similarity">
    <text evidence="1 5">Belongs to the 5-formyltetrahydrofolate cyclo-ligase family.</text>
</comment>
<dbReference type="EMBL" id="FUHU01000043">
    <property type="protein sequence ID" value="SJM65862.1"/>
    <property type="molecule type" value="Genomic_DNA"/>
</dbReference>
<dbReference type="EC" id="6.3.3.2" evidence="5"/>
<dbReference type="Proteomes" id="UP000195787">
    <property type="component" value="Unassembled WGS sequence"/>
</dbReference>
<keyword evidence="5" id="KW-0460">Magnesium</keyword>
<evidence type="ECO:0000313" key="8">
    <source>
        <dbReference type="Proteomes" id="UP000195787"/>
    </source>
</evidence>
<dbReference type="RefSeq" id="WP_086992567.1">
    <property type="nucleotide sequence ID" value="NZ_FUHU01000043.1"/>
</dbReference>
<evidence type="ECO:0000256" key="6">
    <source>
        <dbReference type="SAM" id="MobiDB-lite"/>
    </source>
</evidence>
<protein>
    <recommendedName>
        <fullName evidence="5">5-formyltetrahydrofolate cyclo-ligase</fullName>
        <ecNumber evidence="5">6.3.3.2</ecNumber>
    </recommendedName>
</protein>
<name>A0A1R4GD22_9MICO</name>
<feature type="binding site" evidence="4">
    <location>
        <position position="56"/>
    </location>
    <ligand>
        <name>substrate</name>
    </ligand>
</feature>